<dbReference type="GO" id="GO:0006397">
    <property type="term" value="P:mRNA processing"/>
    <property type="evidence" value="ECO:0007669"/>
    <property type="project" value="InterPro"/>
</dbReference>
<feature type="region of interest" description="Disordered" evidence="5">
    <location>
        <begin position="1"/>
        <end position="185"/>
    </location>
</feature>
<dbReference type="FunFam" id="3.30.70.330:FF:000601">
    <property type="entry name" value="CC1-like, splicing factor"/>
    <property type="match status" value="1"/>
</dbReference>
<reference evidence="7 8" key="1">
    <citation type="submission" date="2020-10" db="EMBL/GenBank/DDBJ databases">
        <title>Plant Genome Project.</title>
        <authorList>
            <person name="Zhang R.-G."/>
        </authorList>
    </citation>
    <scope>NUCLEOTIDE SEQUENCE [LARGE SCALE GENOMIC DNA]</scope>
    <source>
        <strain evidence="7">FAFU-HL-1</strain>
        <tissue evidence="7">Leaf</tissue>
    </source>
</reference>
<keyword evidence="8" id="KW-1185">Reference proteome</keyword>
<proteinExistence type="predicted"/>
<keyword evidence="1" id="KW-0597">Phosphoprotein</keyword>
<gene>
    <name evidence="7" type="ORF">SADUNF_Sadunf09G0111800</name>
</gene>
<feature type="compositionally biased region" description="Basic and acidic residues" evidence="5">
    <location>
        <begin position="30"/>
        <end position="146"/>
    </location>
</feature>
<dbReference type="InterPro" id="IPR006509">
    <property type="entry name" value="RBM39_SF"/>
</dbReference>
<protein>
    <recommendedName>
        <fullName evidence="6">RRM domain-containing protein</fullName>
    </recommendedName>
</protein>
<dbReference type="CDD" id="cd12283">
    <property type="entry name" value="RRM1_RBM39_like"/>
    <property type="match status" value="1"/>
</dbReference>
<sequence>MEFDEYDYLEKTVENPELPNVKETANGEGDIVRSGEKDRPRSSKHRSDDKDGDDERRRSKRSRSGDEYRDRERSKERGSSHHRSQSRDGERDRHGSSREHRDRDRGKDRDREERNGKERDRDRDRREHDRDVEREREREKERERERSRRSRSRSERRRSDQDEKDREKSRDRELREKEREKERESRERDRESRYLAFLCSSFIYARAFRWSFWQLGQAQELRFKMTNSALPYSFIVNSDFHCLAEDIKKERKKQQNLRLILKEIRGQYLPIRFEIDMFDINYIICLKADERDVYEFFSRAGKVRDVRLIMDRNSRRSKGVGYIEFYDAMSVPMAIALSGQPLLGQPVMVKPSEAEKNLVQSTTAVASGGHIGPYTGGARRLYVGNLHFNITEDQLRQASSFYVTVFEPFGAVELVQLPHDESGHCKGFGFVQFARLEDARNALNLNGQVEIAGRPIKVSAVTDQVGAQDGGTNVGDFDDDEGGGLALNARSRALLMQKLDRTGTASRLASVKPFAFGLDLSNDLIGLTTTSFICSITGSLGTPTLPTAPILGAAPAVSPAIAPLLSGSVLAIPGLPVAGLQLPATTIPTIETIGVPSDCILLKNMFDPKTETEPDFDLDIKEDVQEECSRFGGVKHIYVDKNSAGFVYMRFENMQGAVNAQRALHGRWFAGKMITATFMVPQTYEAKFPDSR</sequence>
<dbReference type="PROSITE" id="PS50102">
    <property type="entry name" value="RRM"/>
    <property type="match status" value="3"/>
</dbReference>
<dbReference type="Pfam" id="PF15519">
    <property type="entry name" value="RBM39linker"/>
    <property type="match status" value="1"/>
</dbReference>
<dbReference type="CDD" id="cd12284">
    <property type="entry name" value="RRM2_RBM23_RBM39"/>
    <property type="match status" value="1"/>
</dbReference>
<dbReference type="FunFam" id="3.30.70.330:FF:000276">
    <property type="entry name" value="Splicing factor, CC1-like protein"/>
    <property type="match status" value="1"/>
</dbReference>
<dbReference type="Pfam" id="PF00076">
    <property type="entry name" value="RRM_1"/>
    <property type="match status" value="3"/>
</dbReference>
<feature type="domain" description="RRM" evidence="6">
    <location>
        <begin position="379"/>
        <end position="463"/>
    </location>
</feature>
<evidence type="ECO:0000313" key="8">
    <source>
        <dbReference type="Proteomes" id="UP000657918"/>
    </source>
</evidence>
<feature type="compositionally biased region" description="Basic and acidic residues" evidence="5">
    <location>
        <begin position="157"/>
        <end position="185"/>
    </location>
</feature>
<dbReference type="PANTHER" id="PTHR48036">
    <property type="entry name" value="SPLICING FACTOR (PAD-1), PUTATIVE (AFU_ORTHOLOGUE AFUA_1G15810)-RELATED"/>
    <property type="match status" value="1"/>
</dbReference>
<dbReference type="InterPro" id="IPR029123">
    <property type="entry name" value="RBM39_linker"/>
</dbReference>
<name>A0A835JTH4_9ROSI</name>
<evidence type="ECO:0000256" key="1">
    <source>
        <dbReference type="ARBA" id="ARBA00022553"/>
    </source>
</evidence>
<evidence type="ECO:0000259" key="6">
    <source>
        <dbReference type="PROSITE" id="PS50102"/>
    </source>
</evidence>
<feature type="domain" description="RRM" evidence="6">
    <location>
        <begin position="598"/>
        <end position="681"/>
    </location>
</feature>
<dbReference type="InterPro" id="IPR012677">
    <property type="entry name" value="Nucleotide-bd_a/b_plait_sf"/>
</dbReference>
<evidence type="ECO:0000313" key="7">
    <source>
        <dbReference type="EMBL" id="KAF9676183.1"/>
    </source>
</evidence>
<dbReference type="AlphaFoldDB" id="A0A835JTH4"/>
<dbReference type="CDD" id="cd12285">
    <property type="entry name" value="RRM3_RBM39_like"/>
    <property type="match status" value="1"/>
</dbReference>
<accession>A0A835JTH4</accession>
<evidence type="ECO:0000256" key="5">
    <source>
        <dbReference type="SAM" id="MobiDB-lite"/>
    </source>
</evidence>
<dbReference type="SMART" id="SM00360">
    <property type="entry name" value="RRM"/>
    <property type="match status" value="3"/>
</dbReference>
<dbReference type="NCBIfam" id="TIGR01622">
    <property type="entry name" value="SF-CC1"/>
    <property type="match status" value="1"/>
</dbReference>
<organism evidence="7 8">
    <name type="scientific">Salix dunnii</name>
    <dbReference type="NCBI Taxonomy" id="1413687"/>
    <lineage>
        <taxon>Eukaryota</taxon>
        <taxon>Viridiplantae</taxon>
        <taxon>Streptophyta</taxon>
        <taxon>Embryophyta</taxon>
        <taxon>Tracheophyta</taxon>
        <taxon>Spermatophyta</taxon>
        <taxon>Magnoliopsida</taxon>
        <taxon>eudicotyledons</taxon>
        <taxon>Gunneridae</taxon>
        <taxon>Pentapetalae</taxon>
        <taxon>rosids</taxon>
        <taxon>fabids</taxon>
        <taxon>Malpighiales</taxon>
        <taxon>Salicaceae</taxon>
        <taxon>Saliceae</taxon>
        <taxon>Salix</taxon>
    </lineage>
</organism>
<dbReference type="GO" id="GO:0005634">
    <property type="term" value="C:nucleus"/>
    <property type="evidence" value="ECO:0007669"/>
    <property type="project" value="InterPro"/>
</dbReference>
<dbReference type="Proteomes" id="UP000657918">
    <property type="component" value="Unassembled WGS sequence"/>
</dbReference>
<dbReference type="EMBL" id="JADGMS010000009">
    <property type="protein sequence ID" value="KAF9676183.1"/>
    <property type="molecule type" value="Genomic_DNA"/>
</dbReference>
<dbReference type="Gene3D" id="3.30.70.330">
    <property type="match status" value="3"/>
</dbReference>
<feature type="compositionally biased region" description="Basic residues" evidence="5">
    <location>
        <begin position="147"/>
        <end position="156"/>
    </location>
</feature>
<evidence type="ECO:0000256" key="4">
    <source>
        <dbReference type="PROSITE-ProRule" id="PRU00176"/>
    </source>
</evidence>
<evidence type="ECO:0000256" key="2">
    <source>
        <dbReference type="ARBA" id="ARBA00022737"/>
    </source>
</evidence>
<dbReference type="InterPro" id="IPR035979">
    <property type="entry name" value="RBD_domain_sf"/>
</dbReference>
<dbReference type="InterPro" id="IPR000504">
    <property type="entry name" value="RRM_dom"/>
</dbReference>
<dbReference type="GO" id="GO:0003723">
    <property type="term" value="F:RNA binding"/>
    <property type="evidence" value="ECO:0007669"/>
    <property type="project" value="UniProtKB-UniRule"/>
</dbReference>
<dbReference type="SUPFAM" id="SSF54928">
    <property type="entry name" value="RNA-binding domain, RBD"/>
    <property type="match status" value="2"/>
</dbReference>
<keyword evidence="2" id="KW-0677">Repeat</keyword>
<comment type="caution">
    <text evidence="7">The sequence shown here is derived from an EMBL/GenBank/DDBJ whole genome shotgun (WGS) entry which is preliminary data.</text>
</comment>
<keyword evidence="3 4" id="KW-0694">RNA-binding</keyword>
<dbReference type="OrthoDB" id="8123449at2759"/>
<feature type="domain" description="RRM" evidence="6">
    <location>
        <begin position="273"/>
        <end position="354"/>
    </location>
</feature>
<evidence type="ECO:0000256" key="3">
    <source>
        <dbReference type="ARBA" id="ARBA00022884"/>
    </source>
</evidence>